<feature type="non-terminal residue" evidence="15">
    <location>
        <position position="1"/>
    </location>
</feature>
<dbReference type="InterPro" id="IPR000068">
    <property type="entry name" value="GPCR_3_Ca_sens_rcpt-rel"/>
</dbReference>
<keyword evidence="11" id="KW-0807">Transducer</keyword>
<dbReference type="InterPro" id="IPR017978">
    <property type="entry name" value="GPCR_3_C"/>
</dbReference>
<feature type="transmembrane region" description="Helical" evidence="12">
    <location>
        <begin position="477"/>
        <end position="499"/>
    </location>
</feature>
<organism evidence="14 15">
    <name type="scientific">Thamnophis sirtalis</name>
    <dbReference type="NCBI Taxonomy" id="35019"/>
    <lineage>
        <taxon>Eukaryota</taxon>
        <taxon>Metazoa</taxon>
        <taxon>Chordata</taxon>
        <taxon>Craniata</taxon>
        <taxon>Vertebrata</taxon>
        <taxon>Euteleostomi</taxon>
        <taxon>Lepidosauria</taxon>
        <taxon>Squamata</taxon>
        <taxon>Bifurcata</taxon>
        <taxon>Unidentata</taxon>
        <taxon>Episquamata</taxon>
        <taxon>Toxicofera</taxon>
        <taxon>Serpentes</taxon>
        <taxon>Colubroidea</taxon>
        <taxon>Colubridae</taxon>
        <taxon>Natricinae</taxon>
        <taxon>Thamnophis</taxon>
    </lineage>
</organism>
<dbReference type="OrthoDB" id="9028190at2759"/>
<evidence type="ECO:0000256" key="3">
    <source>
        <dbReference type="ARBA" id="ARBA00022475"/>
    </source>
</evidence>
<dbReference type="InterPro" id="IPR038550">
    <property type="entry name" value="GPCR_3_9-Cys_sf"/>
</dbReference>
<feature type="transmembrane region" description="Helical" evidence="12">
    <location>
        <begin position="703"/>
        <end position="726"/>
    </location>
</feature>
<evidence type="ECO:0000256" key="11">
    <source>
        <dbReference type="ARBA" id="ARBA00023224"/>
    </source>
</evidence>
<keyword evidence="6 12" id="KW-1133">Transmembrane helix</keyword>
<name>A0A6I9Z3R6_9SAUR</name>
<evidence type="ECO:0000256" key="9">
    <source>
        <dbReference type="ARBA" id="ARBA00023170"/>
    </source>
</evidence>
<evidence type="ECO:0000256" key="8">
    <source>
        <dbReference type="ARBA" id="ARBA00023136"/>
    </source>
</evidence>
<protein>
    <submittedName>
        <fullName evidence="15">Vomeronasal type-2 receptor 26-like</fullName>
    </submittedName>
</protein>
<evidence type="ECO:0000256" key="1">
    <source>
        <dbReference type="ARBA" id="ARBA00004651"/>
    </source>
</evidence>
<keyword evidence="7" id="KW-0297">G-protein coupled receptor</keyword>
<keyword evidence="5" id="KW-0732">Signal</keyword>
<dbReference type="PANTHER" id="PTHR24061:SF599">
    <property type="entry name" value="G-PROTEIN COUPLED RECEPTORS FAMILY 3 PROFILE DOMAIN-CONTAINING PROTEIN"/>
    <property type="match status" value="1"/>
</dbReference>
<keyword evidence="14" id="KW-1185">Reference proteome</keyword>
<evidence type="ECO:0000256" key="10">
    <source>
        <dbReference type="ARBA" id="ARBA00023180"/>
    </source>
</evidence>
<feature type="transmembrane region" description="Helical" evidence="12">
    <location>
        <begin position="671"/>
        <end position="691"/>
    </location>
</feature>
<evidence type="ECO:0000256" key="4">
    <source>
        <dbReference type="ARBA" id="ARBA00022692"/>
    </source>
</evidence>
<dbReference type="Pfam" id="PF00003">
    <property type="entry name" value="7tm_3"/>
    <property type="match status" value="1"/>
</dbReference>
<dbReference type="InterPro" id="IPR028082">
    <property type="entry name" value="Peripla_BP_I"/>
</dbReference>
<keyword evidence="10" id="KW-0325">Glycoprotein</keyword>
<dbReference type="InterPro" id="IPR011500">
    <property type="entry name" value="GPCR_3_9-Cys_dom"/>
</dbReference>
<dbReference type="GO" id="GO:0005886">
    <property type="term" value="C:plasma membrane"/>
    <property type="evidence" value="ECO:0007669"/>
    <property type="project" value="UniProtKB-SubCell"/>
</dbReference>
<comment type="subcellular location">
    <subcellularLocation>
        <location evidence="1">Cell membrane</location>
        <topology evidence="1">Multi-pass membrane protein</topology>
    </subcellularLocation>
</comment>
<dbReference type="SUPFAM" id="SSF53822">
    <property type="entry name" value="Periplasmic binding protein-like I"/>
    <property type="match status" value="1"/>
</dbReference>
<dbReference type="Gene3D" id="2.10.50.30">
    <property type="entry name" value="GPCR, family 3, nine cysteines domain"/>
    <property type="match status" value="1"/>
</dbReference>
<sequence length="742" mass="83540">LLTQAYQHILALVFAVKEINENPQILTNATLGFNIHNTYFSPRHTSAATMELISTSGRFIPNYKCDIQNILVSVIGGPSSNEFLDMVTILNNYKIAQLAYSSAPEMNTQMQSDFFHWVSPNAIHQYKGILHLLLHFGWTWIGVLYLDTGRVTDTLLRNVLPMFSKSGICFDFVSKLAAGFLDNFDEVVEAAGETVQLLLTSTTNAIIVQVNSNDVSGFYQFLEERNPLLVKNDDSLREIWQQAFNCFFPSFTSEMTDVDICTGKEQLETLSMTVFEMQMTAHSYSVYNAVYAIAHALHAMKSSVFNQRSKIDRWRQSLNQQAWKIHPFLRRVSFNTSSRAIISFDENGELIGKFDIINWVTFSNQTFLRVKIGRIDPQAPLNQLLTISEKNIVWPTQFGQIQPISLCNDKCHSGYRKTKKESKHFCCYDCIPCSEGKISNQTDMDDCLLCPPDRYPNKDHDSCIPKYISYLSYEENLGIGLSTVAFVLSFSTISVLGIFRKYHNTTIVKANNRSLSYTLLISLLLCFLCSLLFIGQPTKVTCLLRQTAFGIIFSVALSCLLAKTIIVVLAFLATKPGSQMRKWVGKQLALSIVLFCSLIQTLLCVIWLSISPPFPNTDMNSLNNEIILECNEGSVAMLYCILSFMGLLAIVSFVVAFLSRKLPDTFQEAKSITFSMLVFCSVWLSFVPAYVSSKGKYMVAVEIFAILASSGALLGCIFVPKCYIILLRPDLNKKEHLIKGIK</sequence>
<gene>
    <name evidence="15" type="primary">LOC106556159</name>
</gene>
<keyword evidence="4 12" id="KW-0812">Transmembrane</keyword>
<dbReference type="Pfam" id="PF07562">
    <property type="entry name" value="NCD3G"/>
    <property type="match status" value="1"/>
</dbReference>
<dbReference type="PROSITE" id="PS50259">
    <property type="entry name" value="G_PROTEIN_RECEP_F3_4"/>
    <property type="match status" value="1"/>
</dbReference>
<evidence type="ECO:0000256" key="7">
    <source>
        <dbReference type="ARBA" id="ARBA00023040"/>
    </source>
</evidence>
<evidence type="ECO:0000256" key="12">
    <source>
        <dbReference type="SAM" id="Phobius"/>
    </source>
</evidence>
<dbReference type="GO" id="GO:0004930">
    <property type="term" value="F:G protein-coupled receptor activity"/>
    <property type="evidence" value="ECO:0007669"/>
    <property type="project" value="UniProtKB-KW"/>
</dbReference>
<dbReference type="PANTHER" id="PTHR24061">
    <property type="entry name" value="CALCIUM-SENSING RECEPTOR-RELATED"/>
    <property type="match status" value="1"/>
</dbReference>
<dbReference type="RefSeq" id="XP_013930611.1">
    <property type="nucleotide sequence ID" value="XM_014075136.1"/>
</dbReference>
<keyword evidence="3" id="KW-1003">Cell membrane</keyword>
<comment type="similarity">
    <text evidence="2">Belongs to the G-protein coupled receptor 3 family.</text>
</comment>
<feature type="transmembrane region" description="Helical" evidence="12">
    <location>
        <begin position="515"/>
        <end position="535"/>
    </location>
</feature>
<accession>A0A6I9Z3R6</accession>
<feature type="transmembrane region" description="Helical" evidence="12">
    <location>
        <begin position="588"/>
        <end position="610"/>
    </location>
</feature>
<dbReference type="PRINTS" id="PR01535">
    <property type="entry name" value="VOMERONASL2R"/>
</dbReference>
<dbReference type="PRINTS" id="PR00248">
    <property type="entry name" value="GPCRMGR"/>
</dbReference>
<dbReference type="InterPro" id="IPR001828">
    <property type="entry name" value="ANF_lig-bd_rcpt"/>
</dbReference>
<evidence type="ECO:0000313" key="15">
    <source>
        <dbReference type="RefSeq" id="XP_013930611.1"/>
    </source>
</evidence>
<evidence type="ECO:0000256" key="6">
    <source>
        <dbReference type="ARBA" id="ARBA00022989"/>
    </source>
</evidence>
<dbReference type="CDD" id="cd15283">
    <property type="entry name" value="7tmC_V2R_pheromone"/>
    <property type="match status" value="1"/>
</dbReference>
<dbReference type="FunFam" id="2.10.50.30:FF:000002">
    <property type="entry name" value="Vomeronasal 2 receptor, h1"/>
    <property type="match status" value="1"/>
</dbReference>
<dbReference type="KEGG" id="tsr:106556159"/>
<feature type="transmembrane region" description="Helical" evidence="12">
    <location>
        <begin position="636"/>
        <end position="659"/>
    </location>
</feature>
<dbReference type="Pfam" id="PF01094">
    <property type="entry name" value="ANF_receptor"/>
    <property type="match status" value="1"/>
</dbReference>
<feature type="domain" description="G-protein coupled receptors family 3 profile" evidence="13">
    <location>
        <begin position="477"/>
        <end position="732"/>
    </location>
</feature>
<dbReference type="GeneID" id="106556159"/>
<evidence type="ECO:0000313" key="14">
    <source>
        <dbReference type="Proteomes" id="UP000504617"/>
    </source>
</evidence>
<dbReference type="Proteomes" id="UP000504617">
    <property type="component" value="Unplaced"/>
</dbReference>
<evidence type="ECO:0000256" key="2">
    <source>
        <dbReference type="ARBA" id="ARBA00007242"/>
    </source>
</evidence>
<keyword evidence="8 12" id="KW-0472">Membrane</keyword>
<dbReference type="InterPro" id="IPR000337">
    <property type="entry name" value="GPCR_3"/>
</dbReference>
<feature type="transmembrane region" description="Helical" evidence="12">
    <location>
        <begin position="547"/>
        <end position="572"/>
    </location>
</feature>
<dbReference type="Gene3D" id="3.40.50.2300">
    <property type="match status" value="2"/>
</dbReference>
<reference evidence="15" key="1">
    <citation type="submission" date="2025-08" db="UniProtKB">
        <authorList>
            <consortium name="RefSeq"/>
        </authorList>
    </citation>
    <scope>IDENTIFICATION</scope>
    <source>
        <tissue evidence="15">Skeletal muscle</tissue>
    </source>
</reference>
<keyword evidence="9" id="KW-0675">Receptor</keyword>
<dbReference type="InterPro" id="IPR004073">
    <property type="entry name" value="GPCR_3_vmron_rcpt_2"/>
</dbReference>
<evidence type="ECO:0000256" key="5">
    <source>
        <dbReference type="ARBA" id="ARBA00022729"/>
    </source>
</evidence>
<dbReference type="AlphaFoldDB" id="A0A6I9Z3R6"/>
<evidence type="ECO:0000259" key="13">
    <source>
        <dbReference type="PROSITE" id="PS50259"/>
    </source>
</evidence>
<proteinExistence type="inferred from homology"/>